<evidence type="ECO:0000313" key="4">
    <source>
        <dbReference type="EMBL" id="CBH97160.1"/>
    </source>
</evidence>
<feature type="region of interest" description="Disordered" evidence="1">
    <location>
        <begin position="82"/>
        <end position="105"/>
    </location>
</feature>
<dbReference type="EMBL" id="CABM01000051">
    <property type="protein sequence ID" value="CBH98370.1"/>
    <property type="molecule type" value="Genomic_DNA"/>
</dbReference>
<organism evidence="2">
    <name type="scientific">mine drainage metagenome</name>
    <dbReference type="NCBI Taxonomy" id="410659"/>
    <lineage>
        <taxon>unclassified sequences</taxon>
        <taxon>metagenomes</taxon>
        <taxon>ecological metagenomes</taxon>
    </lineage>
</organism>
<evidence type="ECO:0000313" key="2">
    <source>
        <dbReference type="EMBL" id="CBH95411.1"/>
    </source>
</evidence>
<dbReference type="EMBL" id="CABM01000042">
    <property type="protein sequence ID" value="CBH97160.1"/>
    <property type="molecule type" value="Genomic_DNA"/>
</dbReference>
<accession>E6PKG0</accession>
<name>E6PKG0_9ZZZZ</name>
<sequence>MPDLALALLEHLPARFVGMPVRAASQLIQTGIGHRPQHRQQLAQPLGERALRNVQPLVVPVLQKPVAGLPIEELRQQRLHPDRHAELASRNELRGRRRRHDAGQTATTTYRPVAVSAHDAAVRLDLDLHNLGILSARERAQPQTAARTLRLQRHLLDPGWQRLRAGTAMAAPPTLLAPRPCRAGADLAARVDRARLFRLGTKHTQAKIADLRLRDLQRRPQLDFTLRESFPLGLMPTFHKLDARHRSRMQVLV</sequence>
<evidence type="ECO:0000313" key="5">
    <source>
        <dbReference type="EMBL" id="CBH97226.1"/>
    </source>
</evidence>
<evidence type="ECO:0000313" key="3">
    <source>
        <dbReference type="EMBL" id="CBH96745.1"/>
    </source>
</evidence>
<proteinExistence type="predicted"/>
<dbReference type="EMBL" id="CABM01000031">
    <property type="protein sequence ID" value="CBH96745.1"/>
    <property type="molecule type" value="Genomic_DNA"/>
</dbReference>
<dbReference type="AlphaFoldDB" id="E6PKG0"/>
<evidence type="ECO:0000313" key="6">
    <source>
        <dbReference type="EMBL" id="CBH98370.1"/>
    </source>
</evidence>
<feature type="compositionally biased region" description="Basic and acidic residues" evidence="1">
    <location>
        <begin position="82"/>
        <end position="94"/>
    </location>
</feature>
<protein>
    <submittedName>
        <fullName evidence="2">Uncharacterized protein</fullName>
    </submittedName>
</protein>
<gene>
    <name evidence="2" type="ORF">CARN2_0810</name>
    <name evidence="3" type="ORF">CARN2_2461</name>
    <name evidence="4" type="ORF">CARN2_2632</name>
    <name evidence="5" type="ORF">CARN2_2698</name>
    <name evidence="6" type="ORF">CARN2_3847</name>
</gene>
<comment type="caution">
    <text evidence="2">The sequence shown here is derived from an EMBL/GenBank/DDBJ whole genome shotgun (WGS) entry which is preliminary data.</text>
</comment>
<dbReference type="EMBL" id="CABM01000042">
    <property type="protein sequence ID" value="CBH97226.1"/>
    <property type="molecule type" value="Genomic_DNA"/>
</dbReference>
<evidence type="ECO:0000256" key="1">
    <source>
        <dbReference type="SAM" id="MobiDB-lite"/>
    </source>
</evidence>
<dbReference type="EMBL" id="CABM01000005">
    <property type="protein sequence ID" value="CBH95411.1"/>
    <property type="molecule type" value="Genomic_DNA"/>
</dbReference>
<reference evidence="2" key="1">
    <citation type="submission" date="2009-10" db="EMBL/GenBank/DDBJ databases">
        <title>Diversity of trophic interactions inside an arsenic-rich microbial ecosystem.</title>
        <authorList>
            <person name="Bertin P.N."/>
            <person name="Heinrich-Salmeron A."/>
            <person name="Pelletier E."/>
            <person name="Goulhen-Chollet F."/>
            <person name="Arsene-Ploetze F."/>
            <person name="Gallien S."/>
            <person name="Calteau A."/>
            <person name="Vallenet D."/>
            <person name="Casiot C."/>
            <person name="Chane-Woon-Ming B."/>
            <person name="Giloteaux L."/>
            <person name="Barakat M."/>
            <person name="Bonnefoy V."/>
            <person name="Bruneel O."/>
            <person name="Chandler M."/>
            <person name="Cleiss J."/>
            <person name="Duran R."/>
            <person name="Elbaz-Poulichet F."/>
            <person name="Fonknechten N."/>
            <person name="Lauga B."/>
            <person name="Mornico D."/>
            <person name="Ortet P."/>
            <person name="Schaeffer C."/>
            <person name="Siguier P."/>
            <person name="Alexander Thil Smith A."/>
            <person name="Van Dorsselaer A."/>
            <person name="Weissenbach J."/>
            <person name="Medigue C."/>
            <person name="Le Paslier D."/>
        </authorList>
    </citation>
    <scope>NUCLEOTIDE SEQUENCE</scope>
</reference>